<feature type="transmembrane region" description="Helical" evidence="7">
    <location>
        <begin position="164"/>
        <end position="183"/>
    </location>
</feature>
<evidence type="ECO:0000313" key="8">
    <source>
        <dbReference type="EMBL" id="MBD8868392.1"/>
    </source>
</evidence>
<feature type="transmembrane region" description="Helical" evidence="7">
    <location>
        <begin position="219"/>
        <end position="245"/>
    </location>
</feature>
<feature type="transmembrane region" description="Helical" evidence="7">
    <location>
        <begin position="20"/>
        <end position="41"/>
    </location>
</feature>
<accession>A0A927K1C9</accession>
<comment type="subcellular location">
    <subcellularLocation>
        <location evidence="1">Cell membrane</location>
        <topology evidence="1">Multi-pass membrane protein</topology>
    </subcellularLocation>
</comment>
<reference evidence="8" key="1">
    <citation type="submission" date="2020-09" db="EMBL/GenBank/DDBJ databases">
        <title>Nocardioides sp. strain MJB4 16S ribosomal RNA gene Genome sequencing and assembly.</title>
        <authorList>
            <person name="Kim I."/>
        </authorList>
    </citation>
    <scope>NUCLEOTIDE SEQUENCE</scope>
    <source>
        <strain evidence="8">MJB4</strain>
    </source>
</reference>
<evidence type="ECO:0000256" key="1">
    <source>
        <dbReference type="ARBA" id="ARBA00004651"/>
    </source>
</evidence>
<evidence type="ECO:0000256" key="7">
    <source>
        <dbReference type="SAM" id="Phobius"/>
    </source>
</evidence>
<feature type="transmembrane region" description="Helical" evidence="7">
    <location>
        <begin position="47"/>
        <end position="68"/>
    </location>
</feature>
<feature type="transmembrane region" description="Helical" evidence="7">
    <location>
        <begin position="135"/>
        <end position="152"/>
    </location>
</feature>
<organism evidence="8 9">
    <name type="scientific">Nocardioides donggukensis</name>
    <dbReference type="NCBI Taxonomy" id="2774019"/>
    <lineage>
        <taxon>Bacteria</taxon>
        <taxon>Bacillati</taxon>
        <taxon>Actinomycetota</taxon>
        <taxon>Actinomycetes</taxon>
        <taxon>Propionibacteriales</taxon>
        <taxon>Nocardioidaceae</taxon>
        <taxon>Nocardioides</taxon>
    </lineage>
</organism>
<keyword evidence="6 7" id="KW-0472">Membrane</keyword>
<feature type="transmembrane region" description="Helical" evidence="7">
    <location>
        <begin position="105"/>
        <end position="123"/>
    </location>
</feature>
<evidence type="ECO:0000256" key="3">
    <source>
        <dbReference type="ARBA" id="ARBA00022475"/>
    </source>
</evidence>
<sequence length="355" mass="34897">MTPSTSAAPPRLQQGAATAAPGVTAGLWLASAGVLAAVVAHRLLPQVGVLTFAVLFGAALTNLGLLPASAAPGLRLATRTLLRAGVVLLGFSLPLGAIVALGAPVVGLVVVTLLTTLAGTFWLGTRLGLGRPRSLLIATGFSICGASAIAGMQRTAEADEDDVALAVAMVTVWGTAAMVAVPLLQGPLGLDDAQLGVWAGAGVHEVGQVVAAAGPAGAAAVAIATVVKLTRVLMLAPVVAGVAVLRRRELARGSDRRAGSGASAPLTGELPPLVPAFVVGFLACSLLRTAGLVPDVLFAPVETLQTLTLGAALFGLGTAVRLAGLVRASGPALVLSGASTLIVAGVSLAGVLLVV</sequence>
<keyword evidence="3" id="KW-1003">Cell membrane</keyword>
<comment type="similarity">
    <text evidence="2">Belongs to the UPF0324 family.</text>
</comment>
<dbReference type="AlphaFoldDB" id="A0A927K1C9"/>
<feature type="transmembrane region" description="Helical" evidence="7">
    <location>
        <begin position="333"/>
        <end position="354"/>
    </location>
</feature>
<dbReference type="Proteomes" id="UP000616839">
    <property type="component" value="Unassembled WGS sequence"/>
</dbReference>
<keyword evidence="5 7" id="KW-1133">Transmembrane helix</keyword>
<evidence type="ECO:0000313" key="9">
    <source>
        <dbReference type="Proteomes" id="UP000616839"/>
    </source>
</evidence>
<proteinExistence type="inferred from homology"/>
<keyword evidence="9" id="KW-1185">Reference proteome</keyword>
<gene>
    <name evidence="8" type="ORF">IE331_02045</name>
</gene>
<comment type="caution">
    <text evidence="8">The sequence shown here is derived from an EMBL/GenBank/DDBJ whole genome shotgun (WGS) entry which is preliminary data.</text>
</comment>
<feature type="transmembrane region" description="Helical" evidence="7">
    <location>
        <begin position="80"/>
        <end position="99"/>
    </location>
</feature>
<feature type="transmembrane region" description="Helical" evidence="7">
    <location>
        <begin position="308"/>
        <end position="326"/>
    </location>
</feature>
<evidence type="ECO:0000256" key="5">
    <source>
        <dbReference type="ARBA" id="ARBA00022989"/>
    </source>
</evidence>
<protein>
    <submittedName>
        <fullName evidence="8">Sulfate exporter family transporter</fullName>
    </submittedName>
</protein>
<dbReference type="InterPro" id="IPR018383">
    <property type="entry name" value="UPF0324_pro"/>
</dbReference>
<dbReference type="EMBL" id="JACYXZ010000001">
    <property type="protein sequence ID" value="MBD8868392.1"/>
    <property type="molecule type" value="Genomic_DNA"/>
</dbReference>
<dbReference type="PANTHER" id="PTHR30106:SF2">
    <property type="entry name" value="UPF0324 INNER MEMBRANE PROTEIN YEIH"/>
    <property type="match status" value="1"/>
</dbReference>
<evidence type="ECO:0000256" key="4">
    <source>
        <dbReference type="ARBA" id="ARBA00022692"/>
    </source>
</evidence>
<dbReference type="PANTHER" id="PTHR30106">
    <property type="entry name" value="INNER MEMBRANE PROTEIN YEIH-RELATED"/>
    <property type="match status" value="1"/>
</dbReference>
<evidence type="ECO:0000256" key="2">
    <source>
        <dbReference type="ARBA" id="ARBA00007977"/>
    </source>
</evidence>
<evidence type="ECO:0000256" key="6">
    <source>
        <dbReference type="ARBA" id="ARBA00023136"/>
    </source>
</evidence>
<keyword evidence="4 7" id="KW-0812">Transmembrane</keyword>
<dbReference type="RefSeq" id="WP_192139996.1">
    <property type="nucleotide sequence ID" value="NZ_JACYXZ010000001.1"/>
</dbReference>
<name>A0A927K1C9_9ACTN</name>
<dbReference type="Pfam" id="PF03601">
    <property type="entry name" value="Cons_hypoth698"/>
    <property type="match status" value="1"/>
</dbReference>
<dbReference type="GO" id="GO:0005886">
    <property type="term" value="C:plasma membrane"/>
    <property type="evidence" value="ECO:0007669"/>
    <property type="project" value="UniProtKB-SubCell"/>
</dbReference>
<feature type="transmembrane region" description="Helical" evidence="7">
    <location>
        <begin position="266"/>
        <end position="288"/>
    </location>
</feature>